<gene>
    <name evidence="2" type="ORF">BO71DRAFT_84087</name>
</gene>
<dbReference type="AlphaFoldDB" id="A0A319DQH6"/>
<reference evidence="2 3" key="1">
    <citation type="submission" date="2018-02" db="EMBL/GenBank/DDBJ databases">
        <title>The genomes of Aspergillus section Nigri reveals drivers in fungal speciation.</title>
        <authorList>
            <consortium name="DOE Joint Genome Institute"/>
            <person name="Vesth T.C."/>
            <person name="Nybo J."/>
            <person name="Theobald S."/>
            <person name="Brandl J."/>
            <person name="Frisvad J.C."/>
            <person name="Nielsen K.F."/>
            <person name="Lyhne E.K."/>
            <person name="Kogle M.E."/>
            <person name="Kuo A."/>
            <person name="Riley R."/>
            <person name="Clum A."/>
            <person name="Nolan M."/>
            <person name="Lipzen A."/>
            <person name="Salamov A."/>
            <person name="Henrissat B."/>
            <person name="Wiebenga A."/>
            <person name="De vries R.P."/>
            <person name="Grigoriev I.V."/>
            <person name="Mortensen U.H."/>
            <person name="Andersen M.R."/>
            <person name="Baker S.E."/>
        </authorList>
    </citation>
    <scope>NUCLEOTIDE SEQUENCE [LARGE SCALE GENOMIC DNA]</scope>
    <source>
        <strain evidence="2 3">CBS 707.79</strain>
    </source>
</reference>
<protein>
    <submittedName>
        <fullName evidence="2">Uncharacterized protein</fullName>
    </submittedName>
</protein>
<dbReference type="Proteomes" id="UP000247810">
    <property type="component" value="Unassembled WGS sequence"/>
</dbReference>
<feature type="region of interest" description="Disordered" evidence="1">
    <location>
        <begin position="107"/>
        <end position="130"/>
    </location>
</feature>
<evidence type="ECO:0000313" key="3">
    <source>
        <dbReference type="Proteomes" id="UP000247810"/>
    </source>
</evidence>
<sequence>MYVVRYPHQVPPPARYLAAQGTMHTYMPRVVVHAPSVPDVRRLLPFFLFSLLPLPLPPSIPTYLPTFLPTYLHTCLHIYLHTYYLPTVLTHPPTVTRYIPPTTTDIGLQPASQPAYSPTQKDVQRYVRST</sequence>
<proteinExistence type="predicted"/>
<dbReference type="VEuPathDB" id="FungiDB:BO71DRAFT_84087"/>
<name>A0A319DQH6_9EURO</name>
<organism evidence="2 3">
    <name type="scientific">Aspergillus ellipticus CBS 707.79</name>
    <dbReference type="NCBI Taxonomy" id="1448320"/>
    <lineage>
        <taxon>Eukaryota</taxon>
        <taxon>Fungi</taxon>
        <taxon>Dikarya</taxon>
        <taxon>Ascomycota</taxon>
        <taxon>Pezizomycotina</taxon>
        <taxon>Eurotiomycetes</taxon>
        <taxon>Eurotiomycetidae</taxon>
        <taxon>Eurotiales</taxon>
        <taxon>Aspergillaceae</taxon>
        <taxon>Aspergillus</taxon>
        <taxon>Aspergillus subgen. Circumdati</taxon>
    </lineage>
</organism>
<dbReference type="EMBL" id="KZ825798">
    <property type="protein sequence ID" value="PYH99860.1"/>
    <property type="molecule type" value="Genomic_DNA"/>
</dbReference>
<evidence type="ECO:0000313" key="2">
    <source>
        <dbReference type="EMBL" id="PYH99860.1"/>
    </source>
</evidence>
<keyword evidence="3" id="KW-1185">Reference proteome</keyword>
<evidence type="ECO:0000256" key="1">
    <source>
        <dbReference type="SAM" id="MobiDB-lite"/>
    </source>
</evidence>
<accession>A0A319DQH6</accession>